<reference evidence="3" key="2">
    <citation type="submission" date="2015-01" db="EMBL/GenBank/DDBJ databases">
        <title>Evolutionary Origins and Diversification of the Mycorrhizal Mutualists.</title>
        <authorList>
            <consortium name="DOE Joint Genome Institute"/>
            <consortium name="Mycorrhizal Genomics Consortium"/>
            <person name="Kohler A."/>
            <person name="Kuo A."/>
            <person name="Nagy L.G."/>
            <person name="Floudas D."/>
            <person name="Copeland A."/>
            <person name="Barry K.W."/>
            <person name="Cichocki N."/>
            <person name="Veneault-Fourrey C."/>
            <person name="LaButti K."/>
            <person name="Lindquist E.A."/>
            <person name="Lipzen A."/>
            <person name="Lundell T."/>
            <person name="Morin E."/>
            <person name="Murat C."/>
            <person name="Riley R."/>
            <person name="Ohm R."/>
            <person name="Sun H."/>
            <person name="Tunlid A."/>
            <person name="Henrissat B."/>
            <person name="Grigoriev I.V."/>
            <person name="Hibbett D.S."/>
            <person name="Martin F."/>
        </authorList>
    </citation>
    <scope>NUCLEOTIDE SEQUENCE [LARGE SCALE GENOMIC DNA]</scope>
    <source>
        <strain evidence="3">F 1598</strain>
    </source>
</reference>
<dbReference type="AlphaFoldDB" id="A0A0C3B686"/>
<dbReference type="EMBL" id="KN833105">
    <property type="protein sequence ID" value="KIM72832.1"/>
    <property type="molecule type" value="Genomic_DNA"/>
</dbReference>
<dbReference type="Pfam" id="PF00561">
    <property type="entry name" value="Abhydrolase_1"/>
    <property type="match status" value="1"/>
</dbReference>
<reference evidence="2 3" key="1">
    <citation type="submission" date="2014-04" db="EMBL/GenBank/DDBJ databases">
        <authorList>
            <consortium name="DOE Joint Genome Institute"/>
            <person name="Kuo A."/>
            <person name="Tarkka M."/>
            <person name="Buscot F."/>
            <person name="Kohler A."/>
            <person name="Nagy L.G."/>
            <person name="Floudas D."/>
            <person name="Copeland A."/>
            <person name="Barry K.W."/>
            <person name="Cichocki N."/>
            <person name="Veneault-Fourrey C."/>
            <person name="LaButti K."/>
            <person name="Lindquist E.A."/>
            <person name="Lipzen A."/>
            <person name="Lundell T."/>
            <person name="Morin E."/>
            <person name="Murat C."/>
            <person name="Sun H."/>
            <person name="Tunlid A."/>
            <person name="Henrissat B."/>
            <person name="Grigoriev I.V."/>
            <person name="Hibbett D.S."/>
            <person name="Martin F."/>
            <person name="Nordberg H.P."/>
            <person name="Cantor M.N."/>
            <person name="Hua S.X."/>
        </authorList>
    </citation>
    <scope>NUCLEOTIDE SEQUENCE [LARGE SCALE GENOMIC DNA]</scope>
    <source>
        <strain evidence="2 3">F 1598</strain>
    </source>
</reference>
<dbReference type="OrthoDB" id="6431331at2759"/>
<dbReference type="GO" id="GO:0016020">
    <property type="term" value="C:membrane"/>
    <property type="evidence" value="ECO:0007669"/>
    <property type="project" value="TreeGrafter"/>
</dbReference>
<dbReference type="InterPro" id="IPR050266">
    <property type="entry name" value="AB_hydrolase_sf"/>
</dbReference>
<dbReference type="PANTHER" id="PTHR43798">
    <property type="entry name" value="MONOACYLGLYCEROL LIPASE"/>
    <property type="match status" value="1"/>
</dbReference>
<dbReference type="GO" id="GO:0046464">
    <property type="term" value="P:acylglycerol catabolic process"/>
    <property type="evidence" value="ECO:0007669"/>
    <property type="project" value="TreeGrafter"/>
</dbReference>
<evidence type="ECO:0000313" key="3">
    <source>
        <dbReference type="Proteomes" id="UP000054166"/>
    </source>
</evidence>
<dbReference type="InterPro" id="IPR000073">
    <property type="entry name" value="AB_hydrolase_1"/>
</dbReference>
<evidence type="ECO:0000313" key="2">
    <source>
        <dbReference type="EMBL" id="KIM72832.1"/>
    </source>
</evidence>
<accession>A0A0C3B686</accession>
<proteinExistence type="predicted"/>
<dbReference type="GO" id="GO:0047372">
    <property type="term" value="F:monoacylglycerol lipase activity"/>
    <property type="evidence" value="ECO:0007669"/>
    <property type="project" value="TreeGrafter"/>
</dbReference>
<dbReference type="InParanoid" id="A0A0C3B686"/>
<organism evidence="2 3">
    <name type="scientific">Piloderma croceum (strain F 1598)</name>
    <dbReference type="NCBI Taxonomy" id="765440"/>
    <lineage>
        <taxon>Eukaryota</taxon>
        <taxon>Fungi</taxon>
        <taxon>Dikarya</taxon>
        <taxon>Basidiomycota</taxon>
        <taxon>Agaricomycotina</taxon>
        <taxon>Agaricomycetes</taxon>
        <taxon>Agaricomycetidae</taxon>
        <taxon>Atheliales</taxon>
        <taxon>Atheliaceae</taxon>
        <taxon>Piloderma</taxon>
    </lineage>
</organism>
<name>A0A0C3B686_PILCF</name>
<dbReference type="InterPro" id="IPR029058">
    <property type="entry name" value="AB_hydrolase_fold"/>
</dbReference>
<protein>
    <recommendedName>
        <fullName evidence="1">AB hydrolase-1 domain-containing protein</fullName>
    </recommendedName>
</protein>
<dbReference type="Gene3D" id="3.40.50.1820">
    <property type="entry name" value="alpha/beta hydrolase"/>
    <property type="match status" value="1"/>
</dbReference>
<gene>
    <name evidence="2" type="ORF">PILCRDRAFT_15758</name>
</gene>
<dbReference type="PANTHER" id="PTHR43798:SF33">
    <property type="entry name" value="HYDROLASE, PUTATIVE (AFU_ORTHOLOGUE AFUA_2G14860)-RELATED"/>
    <property type="match status" value="1"/>
</dbReference>
<dbReference type="STRING" id="765440.A0A0C3B686"/>
<evidence type="ECO:0000259" key="1">
    <source>
        <dbReference type="Pfam" id="PF00561"/>
    </source>
</evidence>
<dbReference type="SUPFAM" id="SSF53474">
    <property type="entry name" value="alpha/beta-Hydrolases"/>
    <property type="match status" value="1"/>
</dbReference>
<dbReference type="HOGENOM" id="CLU_1343721_0_0_1"/>
<sequence length="204" mass="22532">MSFSLSEFTSFSITVPTTDACKTVTIHGVKSSSSSPFRPPLLCLHGFPQTHHMWFKVAPFLAERFTVVATDLRGYGESSKPEDDGTHELYSKRCMANDQVEVMKQLGYDKFYLLSHDRGARVATRLALDHPDAVIKLVVLDIVPTVTRCGLRTTGTGSSSFNRDLSPKASVRMAIFLNIPDSLTREEGSVGEVVKQPCQRLPPV</sequence>
<keyword evidence="3" id="KW-1185">Reference proteome</keyword>
<dbReference type="Proteomes" id="UP000054166">
    <property type="component" value="Unassembled WGS sequence"/>
</dbReference>
<feature type="domain" description="AB hydrolase-1" evidence="1">
    <location>
        <begin position="39"/>
        <end position="142"/>
    </location>
</feature>